<reference evidence="1" key="1">
    <citation type="submission" date="2020-05" db="EMBL/GenBank/DDBJ databases">
        <authorList>
            <person name="Rincon C."/>
            <person name="Sanders R I."/>
            <person name="Robbins C."/>
            <person name="Chaturvedi A."/>
        </authorList>
    </citation>
    <scope>NUCLEOTIDE SEQUENCE</scope>
    <source>
        <strain evidence="1">CHB12</strain>
    </source>
</reference>
<comment type="caution">
    <text evidence="1">The sequence shown here is derived from an EMBL/GenBank/DDBJ whole genome shotgun (WGS) entry which is preliminary data.</text>
</comment>
<accession>A0A915ZWP1</accession>
<organism evidence="1 2">
    <name type="scientific">Rhizophagus irregularis</name>
    <dbReference type="NCBI Taxonomy" id="588596"/>
    <lineage>
        <taxon>Eukaryota</taxon>
        <taxon>Fungi</taxon>
        <taxon>Fungi incertae sedis</taxon>
        <taxon>Mucoromycota</taxon>
        <taxon>Glomeromycotina</taxon>
        <taxon>Glomeromycetes</taxon>
        <taxon>Glomerales</taxon>
        <taxon>Glomeraceae</taxon>
        <taxon>Rhizophagus</taxon>
    </lineage>
</organism>
<dbReference type="OrthoDB" id="10376647at2759"/>
<evidence type="ECO:0000313" key="2">
    <source>
        <dbReference type="Proteomes" id="UP000684084"/>
    </source>
</evidence>
<protein>
    <submittedName>
        <fullName evidence="1">Uncharacterized protein</fullName>
    </submittedName>
</protein>
<proteinExistence type="predicted"/>
<gene>
    <name evidence="1" type="ORF">CHRIB12_LOCUS22575</name>
</gene>
<dbReference type="AlphaFoldDB" id="A0A915ZWP1"/>
<evidence type="ECO:0000313" key="1">
    <source>
        <dbReference type="EMBL" id="CAB5392778.1"/>
    </source>
</evidence>
<name>A0A915ZWP1_9GLOM</name>
<sequence length="135" mass="15231">MYIDIIQNQLIPVEIIPIYFNYTACGSKLIIEDNGKDIIIERACSWSWVGVCASENFNYEIPAGKQSSGWVLGSMYPEVSTWDNLPSKLYSVLSSIVVLPWSISNSASSEKNLIVKNLLILFTTIMKDLNSWPNY</sequence>
<dbReference type="Proteomes" id="UP000684084">
    <property type="component" value="Unassembled WGS sequence"/>
</dbReference>
<dbReference type="EMBL" id="CAGKOT010000078">
    <property type="protein sequence ID" value="CAB5392778.1"/>
    <property type="molecule type" value="Genomic_DNA"/>
</dbReference>